<reference evidence="1 2" key="1">
    <citation type="submission" date="2020-04" db="EMBL/GenBank/DDBJ databases">
        <title>Draft genome of Pyxidicoccus fallax type strain.</title>
        <authorList>
            <person name="Whitworth D.E."/>
        </authorList>
    </citation>
    <scope>NUCLEOTIDE SEQUENCE [LARGE SCALE GENOMIC DNA]</scope>
    <source>
        <strain evidence="1 2">DSM 14698</strain>
    </source>
</reference>
<feature type="non-terminal residue" evidence="1">
    <location>
        <position position="75"/>
    </location>
</feature>
<dbReference type="AlphaFoldDB" id="A0A848LZ55"/>
<dbReference type="Proteomes" id="UP000518300">
    <property type="component" value="Unassembled WGS sequence"/>
</dbReference>
<dbReference type="EMBL" id="JABBJJ010000603">
    <property type="protein sequence ID" value="NMO23397.1"/>
    <property type="molecule type" value="Genomic_DNA"/>
</dbReference>
<accession>A0A848LZ55</accession>
<sequence length="75" mass="8090">MDMNTVVGSHDLLFITLDTLRYDVAEELAATGRTPHLSALLPGGRWEPRHSPASFTYAAHHAFFAGFLPTPAAPG</sequence>
<proteinExistence type="predicted"/>
<dbReference type="SUPFAM" id="SSF53649">
    <property type="entry name" value="Alkaline phosphatase-like"/>
    <property type="match status" value="1"/>
</dbReference>
<gene>
    <name evidence="1" type="ORF">HG543_52355</name>
</gene>
<dbReference type="InterPro" id="IPR017850">
    <property type="entry name" value="Alkaline_phosphatase_core_sf"/>
</dbReference>
<keyword evidence="2" id="KW-1185">Reference proteome</keyword>
<name>A0A848LZ55_9BACT</name>
<evidence type="ECO:0000313" key="2">
    <source>
        <dbReference type="Proteomes" id="UP000518300"/>
    </source>
</evidence>
<evidence type="ECO:0000313" key="1">
    <source>
        <dbReference type="EMBL" id="NMO23397.1"/>
    </source>
</evidence>
<protein>
    <submittedName>
        <fullName evidence="1">Metalloenzyme domain-containing protein</fullName>
    </submittedName>
</protein>
<organism evidence="1 2">
    <name type="scientific">Pyxidicoccus fallax</name>
    <dbReference type="NCBI Taxonomy" id="394095"/>
    <lineage>
        <taxon>Bacteria</taxon>
        <taxon>Pseudomonadati</taxon>
        <taxon>Myxococcota</taxon>
        <taxon>Myxococcia</taxon>
        <taxon>Myxococcales</taxon>
        <taxon>Cystobacterineae</taxon>
        <taxon>Myxococcaceae</taxon>
        <taxon>Pyxidicoccus</taxon>
    </lineage>
</organism>
<dbReference type="Gene3D" id="3.40.720.10">
    <property type="entry name" value="Alkaline Phosphatase, subunit A"/>
    <property type="match status" value="1"/>
</dbReference>
<comment type="caution">
    <text evidence="1">The sequence shown here is derived from an EMBL/GenBank/DDBJ whole genome shotgun (WGS) entry which is preliminary data.</text>
</comment>